<keyword evidence="3" id="KW-1185">Reference proteome</keyword>
<keyword evidence="1" id="KW-0472">Membrane</keyword>
<gene>
    <name evidence="2" type="ORF">SLEP1_g28176</name>
</gene>
<evidence type="ECO:0000313" key="2">
    <source>
        <dbReference type="EMBL" id="GKV17708.1"/>
    </source>
</evidence>
<sequence>MEDTRDSTAVLHIVKIVRMVVKFHPLLMVTSLIFGVIFMRYWIEEKVSNQWKILKVYCQSTMRILLDPIIEKMKNLSKALHMHLNNEAANGQLKAKLIVSRAGWKSIGWIWNEIFLQIPQLEALALF</sequence>
<keyword evidence="1" id="KW-0812">Transmembrane</keyword>
<protein>
    <recommendedName>
        <fullName evidence="4">ATP synthase F0 subunit 8</fullName>
    </recommendedName>
</protein>
<dbReference type="EMBL" id="BPVZ01000048">
    <property type="protein sequence ID" value="GKV17708.1"/>
    <property type="molecule type" value="Genomic_DNA"/>
</dbReference>
<dbReference type="Proteomes" id="UP001054252">
    <property type="component" value="Unassembled WGS sequence"/>
</dbReference>
<keyword evidence="1" id="KW-1133">Transmembrane helix</keyword>
<reference evidence="2 3" key="1">
    <citation type="journal article" date="2021" name="Commun. Biol.">
        <title>The genome of Shorea leprosula (Dipterocarpaceae) highlights the ecological relevance of drought in aseasonal tropical rainforests.</title>
        <authorList>
            <person name="Ng K.K.S."/>
            <person name="Kobayashi M.J."/>
            <person name="Fawcett J.A."/>
            <person name="Hatakeyama M."/>
            <person name="Paape T."/>
            <person name="Ng C.H."/>
            <person name="Ang C.C."/>
            <person name="Tnah L.H."/>
            <person name="Lee C.T."/>
            <person name="Nishiyama T."/>
            <person name="Sese J."/>
            <person name="O'Brien M.J."/>
            <person name="Copetti D."/>
            <person name="Mohd Noor M.I."/>
            <person name="Ong R.C."/>
            <person name="Putra M."/>
            <person name="Sireger I.Z."/>
            <person name="Indrioko S."/>
            <person name="Kosugi Y."/>
            <person name="Izuno A."/>
            <person name="Isagi Y."/>
            <person name="Lee S.L."/>
            <person name="Shimizu K.K."/>
        </authorList>
    </citation>
    <scope>NUCLEOTIDE SEQUENCE [LARGE SCALE GENOMIC DNA]</scope>
    <source>
        <strain evidence="2">214</strain>
    </source>
</reference>
<dbReference type="AlphaFoldDB" id="A0AAV5JST2"/>
<evidence type="ECO:0000313" key="3">
    <source>
        <dbReference type="Proteomes" id="UP001054252"/>
    </source>
</evidence>
<feature type="transmembrane region" description="Helical" evidence="1">
    <location>
        <begin position="23"/>
        <end position="43"/>
    </location>
</feature>
<comment type="caution">
    <text evidence="2">The sequence shown here is derived from an EMBL/GenBank/DDBJ whole genome shotgun (WGS) entry which is preliminary data.</text>
</comment>
<accession>A0AAV5JST2</accession>
<evidence type="ECO:0000256" key="1">
    <source>
        <dbReference type="SAM" id="Phobius"/>
    </source>
</evidence>
<evidence type="ECO:0008006" key="4">
    <source>
        <dbReference type="Google" id="ProtNLM"/>
    </source>
</evidence>
<proteinExistence type="predicted"/>
<organism evidence="2 3">
    <name type="scientific">Rubroshorea leprosula</name>
    <dbReference type="NCBI Taxonomy" id="152421"/>
    <lineage>
        <taxon>Eukaryota</taxon>
        <taxon>Viridiplantae</taxon>
        <taxon>Streptophyta</taxon>
        <taxon>Embryophyta</taxon>
        <taxon>Tracheophyta</taxon>
        <taxon>Spermatophyta</taxon>
        <taxon>Magnoliopsida</taxon>
        <taxon>eudicotyledons</taxon>
        <taxon>Gunneridae</taxon>
        <taxon>Pentapetalae</taxon>
        <taxon>rosids</taxon>
        <taxon>malvids</taxon>
        <taxon>Malvales</taxon>
        <taxon>Dipterocarpaceae</taxon>
        <taxon>Rubroshorea</taxon>
    </lineage>
</organism>
<name>A0AAV5JST2_9ROSI</name>